<evidence type="ECO:0000313" key="4">
    <source>
        <dbReference type="Proteomes" id="UP001589896"/>
    </source>
</evidence>
<dbReference type="InterPro" id="IPR055179">
    <property type="entry name" value="Tex-like_central_region"/>
</dbReference>
<protein>
    <submittedName>
        <fullName evidence="3">Tex family protein</fullName>
    </submittedName>
</protein>
<dbReference type="Pfam" id="PF22706">
    <property type="entry name" value="Tex_central_region"/>
    <property type="match status" value="1"/>
</dbReference>
<dbReference type="InterPro" id="IPR012340">
    <property type="entry name" value="NA-bd_OB-fold"/>
</dbReference>
<dbReference type="InterPro" id="IPR044146">
    <property type="entry name" value="S1_Tex"/>
</dbReference>
<dbReference type="Pfam" id="PF12836">
    <property type="entry name" value="HHH_3"/>
    <property type="match status" value="1"/>
</dbReference>
<feature type="domain" description="S1 motif" evidence="2">
    <location>
        <begin position="657"/>
        <end position="726"/>
    </location>
</feature>
<dbReference type="CDD" id="cd05685">
    <property type="entry name" value="S1_Tex"/>
    <property type="match status" value="1"/>
</dbReference>
<dbReference type="PANTHER" id="PTHR10724:SF10">
    <property type="entry name" value="S1 RNA-BINDING DOMAIN-CONTAINING PROTEIN 1"/>
    <property type="match status" value="1"/>
</dbReference>
<dbReference type="InterPro" id="IPR018974">
    <property type="entry name" value="Tex-like_N"/>
</dbReference>
<dbReference type="SMART" id="SM00732">
    <property type="entry name" value="YqgFc"/>
    <property type="match status" value="1"/>
</dbReference>
<dbReference type="InterPro" id="IPR037027">
    <property type="entry name" value="YqgF/RNaseH-like_dom_sf"/>
</dbReference>
<dbReference type="Gene3D" id="1.10.150.310">
    <property type="entry name" value="Tex RuvX-like domain-like"/>
    <property type="match status" value="1"/>
</dbReference>
<sequence length="786" mass="85621">MQDPNTSLAQKIASAIAVEIDAQPAQARAAIALLDEGATVPFIARYRKEVTGGLDDTQLRNLEVRLTYLRELEDRRAAVLASINEQGKLTDELRADVEAADTKARLEDLYLPYKTKRRTKAQIAREAGLEPLADGLLADPTQVPEQFAATFVDAEKGVADAKAALDGARAILMERWGEDAALVGDLRQWLSEVGVIRARVAEGKENEGAKYRDYFDHAEPLARIPSHRLLALFRARREEIVFLDLDPGTDAEAGHLQAEGRVAHHAGVKPQGRPADKWLLDACRLTWKAKLHLHLMLDLFSQAREKAEAEAIDVFGNNLKDLLLAAPAGPRAVLGLDPGLRTGVKVAVVDRTGKVVATDTIYPHEPRRQWDQSLHALRALCVKHQVELIAIGNGTASRETDKLAGDLIKLAPELKLTKIVVSEAGASVYSASELAAREFPDLDVSIRGAVSIARRLQDPLAELVKIEPKSIGVGQYQHDVDQYRLARALDAKVEDCVNAVGVDVNTASAALLTRVSGLSTTVADNIVRHRDQHGAFRTRKALLEVPRLGEKTFEQCAGFLRIAGGDQPLDASSVHPEAYPVVERIVKSGGRDVKQLIGDITFLRNLRPEQFTDEKFGVPTVRDILKELEKPGRDPRPEFKAARFADGVEDLKDLKPGMILEGVVTNVAAFGAFVDIGVHQDGLVHISALSDKYVKDPREAVKAGDIVKVRVLEVDVARKRIALTRRLDDSVPAPRPPRSESRDAPRGAPAGRRDERGRGAPAPPRSAPAPANNALAEAFAKAKRGA</sequence>
<gene>
    <name evidence="3" type="ORF">ACFFGH_08065</name>
</gene>
<dbReference type="EMBL" id="JBHLTG010000001">
    <property type="protein sequence ID" value="MFC0677791.1"/>
    <property type="molecule type" value="Genomic_DNA"/>
</dbReference>
<dbReference type="SUPFAM" id="SSF53098">
    <property type="entry name" value="Ribonuclease H-like"/>
    <property type="match status" value="1"/>
</dbReference>
<evidence type="ECO:0000259" key="2">
    <source>
        <dbReference type="PROSITE" id="PS50126"/>
    </source>
</evidence>
<evidence type="ECO:0000256" key="1">
    <source>
        <dbReference type="SAM" id="MobiDB-lite"/>
    </source>
</evidence>
<dbReference type="Gene3D" id="3.30.420.140">
    <property type="entry name" value="YqgF/RNase H-like domain"/>
    <property type="match status" value="1"/>
</dbReference>
<dbReference type="RefSeq" id="WP_386666770.1">
    <property type="nucleotide sequence ID" value="NZ_JBHLTG010000001.1"/>
</dbReference>
<dbReference type="InterPro" id="IPR010994">
    <property type="entry name" value="RuvA_2-like"/>
</dbReference>
<reference evidence="3 4" key="1">
    <citation type="submission" date="2024-09" db="EMBL/GenBank/DDBJ databases">
        <authorList>
            <person name="Sun Q."/>
            <person name="Mori K."/>
        </authorList>
    </citation>
    <scope>NUCLEOTIDE SEQUENCE [LARGE SCALE GENOMIC DNA]</scope>
    <source>
        <strain evidence="3 4">KCTC 23076</strain>
    </source>
</reference>
<dbReference type="Pfam" id="PF17674">
    <property type="entry name" value="HHH_9"/>
    <property type="match status" value="1"/>
</dbReference>
<proteinExistence type="predicted"/>
<dbReference type="Pfam" id="PF09371">
    <property type="entry name" value="Tex_N"/>
    <property type="match status" value="1"/>
</dbReference>
<dbReference type="Pfam" id="PF16921">
    <property type="entry name" value="Tex_YqgF"/>
    <property type="match status" value="1"/>
</dbReference>
<dbReference type="InterPro" id="IPR023319">
    <property type="entry name" value="Tex-like_HTH_dom_sf"/>
</dbReference>
<feature type="compositionally biased region" description="Basic and acidic residues" evidence="1">
    <location>
        <begin position="737"/>
        <end position="758"/>
    </location>
</feature>
<dbReference type="InterPro" id="IPR003029">
    <property type="entry name" value="S1_domain"/>
</dbReference>
<dbReference type="InterPro" id="IPR041692">
    <property type="entry name" value="HHH_9"/>
</dbReference>
<feature type="region of interest" description="Disordered" evidence="1">
    <location>
        <begin position="727"/>
        <end position="773"/>
    </location>
</feature>
<dbReference type="InterPro" id="IPR006641">
    <property type="entry name" value="YqgF/RNaseH-like_dom"/>
</dbReference>
<dbReference type="InterPro" id="IPR012337">
    <property type="entry name" value="RNaseH-like_sf"/>
</dbReference>
<comment type="caution">
    <text evidence="3">The sequence shown here is derived from an EMBL/GenBank/DDBJ whole genome shotgun (WGS) entry which is preliminary data.</text>
</comment>
<dbReference type="Pfam" id="PF00575">
    <property type="entry name" value="S1"/>
    <property type="match status" value="1"/>
</dbReference>
<dbReference type="SUPFAM" id="SSF158832">
    <property type="entry name" value="Tex N-terminal region-like"/>
    <property type="match status" value="1"/>
</dbReference>
<dbReference type="Gene3D" id="1.10.10.650">
    <property type="entry name" value="RuvA domain 2-like"/>
    <property type="match status" value="1"/>
</dbReference>
<dbReference type="InterPro" id="IPR023323">
    <property type="entry name" value="Tex-like_dom_sf"/>
</dbReference>
<name>A0ABV6RLY3_9GAMM</name>
<dbReference type="PANTHER" id="PTHR10724">
    <property type="entry name" value="30S RIBOSOMAL PROTEIN S1"/>
    <property type="match status" value="1"/>
</dbReference>
<dbReference type="Gene3D" id="2.40.50.140">
    <property type="entry name" value="Nucleic acid-binding proteins"/>
    <property type="match status" value="1"/>
</dbReference>
<keyword evidence="4" id="KW-1185">Reference proteome</keyword>
<dbReference type="InterPro" id="IPR032639">
    <property type="entry name" value="Tex_YqgF"/>
</dbReference>
<dbReference type="SUPFAM" id="SSF47781">
    <property type="entry name" value="RuvA domain 2-like"/>
    <property type="match status" value="2"/>
</dbReference>
<dbReference type="SMART" id="SM00316">
    <property type="entry name" value="S1"/>
    <property type="match status" value="1"/>
</dbReference>
<dbReference type="SUPFAM" id="SSF50249">
    <property type="entry name" value="Nucleic acid-binding proteins"/>
    <property type="match status" value="1"/>
</dbReference>
<dbReference type="Gene3D" id="1.10.3500.10">
    <property type="entry name" value="Tex N-terminal region-like"/>
    <property type="match status" value="1"/>
</dbReference>
<dbReference type="InterPro" id="IPR050437">
    <property type="entry name" value="Ribos_protein_bS1-like"/>
</dbReference>
<dbReference type="PROSITE" id="PS50126">
    <property type="entry name" value="S1"/>
    <property type="match status" value="1"/>
</dbReference>
<accession>A0ABV6RLY3</accession>
<organism evidence="3 4">
    <name type="scientific">Lysobacter korlensis</name>
    <dbReference type="NCBI Taxonomy" id="553636"/>
    <lineage>
        <taxon>Bacteria</taxon>
        <taxon>Pseudomonadati</taxon>
        <taxon>Pseudomonadota</taxon>
        <taxon>Gammaproteobacteria</taxon>
        <taxon>Lysobacterales</taxon>
        <taxon>Lysobacteraceae</taxon>
        <taxon>Lysobacter</taxon>
    </lineage>
</organism>
<dbReference type="Proteomes" id="UP001589896">
    <property type="component" value="Unassembled WGS sequence"/>
</dbReference>
<evidence type="ECO:0000313" key="3">
    <source>
        <dbReference type="EMBL" id="MFC0677791.1"/>
    </source>
</evidence>